<feature type="transmembrane region" description="Helical" evidence="8">
    <location>
        <begin position="172"/>
        <end position="203"/>
    </location>
</feature>
<feature type="transmembrane region" description="Helical" evidence="8">
    <location>
        <begin position="364"/>
        <end position="385"/>
    </location>
</feature>
<dbReference type="EMBL" id="UGOG01000001">
    <property type="protein sequence ID" value="STX61868.1"/>
    <property type="molecule type" value="Genomic_DNA"/>
</dbReference>
<feature type="transmembrane region" description="Helical" evidence="8">
    <location>
        <begin position="92"/>
        <end position="110"/>
    </location>
</feature>
<evidence type="ECO:0000256" key="1">
    <source>
        <dbReference type="ARBA" id="ARBA00004651"/>
    </source>
</evidence>
<evidence type="ECO:0000313" key="12">
    <source>
        <dbReference type="Proteomes" id="UP000054985"/>
    </source>
</evidence>
<evidence type="ECO:0000256" key="4">
    <source>
        <dbReference type="ARBA" id="ARBA00022679"/>
    </source>
</evidence>
<evidence type="ECO:0000313" key="13">
    <source>
        <dbReference type="Proteomes" id="UP000254040"/>
    </source>
</evidence>
<dbReference type="Proteomes" id="UP000054985">
    <property type="component" value="Unassembled WGS sequence"/>
</dbReference>
<dbReference type="GO" id="GO:0009103">
    <property type="term" value="P:lipopolysaccharide biosynthetic process"/>
    <property type="evidence" value="ECO:0007669"/>
    <property type="project" value="UniProtKB-ARBA"/>
</dbReference>
<evidence type="ECO:0000256" key="5">
    <source>
        <dbReference type="ARBA" id="ARBA00022692"/>
    </source>
</evidence>
<keyword evidence="7 8" id="KW-0472">Membrane</keyword>
<dbReference type="OrthoDB" id="9775035at2"/>
<evidence type="ECO:0000256" key="2">
    <source>
        <dbReference type="ARBA" id="ARBA00022475"/>
    </source>
</evidence>
<dbReference type="EMBL" id="LNYN01000014">
    <property type="protein sequence ID" value="KTD35381.1"/>
    <property type="molecule type" value="Genomic_DNA"/>
</dbReference>
<evidence type="ECO:0000256" key="7">
    <source>
        <dbReference type="ARBA" id="ARBA00023136"/>
    </source>
</evidence>
<protein>
    <submittedName>
        <fullName evidence="11">Melitin resistance protein</fullName>
        <ecNumber evidence="11">2.4.2.43</ecNumber>
    </submittedName>
</protein>
<feature type="transmembrane region" description="Helical" evidence="8">
    <location>
        <begin position="275"/>
        <end position="295"/>
    </location>
</feature>
<dbReference type="PANTHER" id="PTHR33908:SF3">
    <property type="entry name" value="UNDECAPRENYL PHOSPHATE-ALPHA-4-AMINO-4-DEOXY-L-ARABINOSE ARABINOSYL TRANSFERASE"/>
    <property type="match status" value="1"/>
</dbReference>
<keyword evidence="5 8" id="KW-0812">Transmembrane</keyword>
<evidence type="ECO:0000313" key="10">
    <source>
        <dbReference type="EMBL" id="KTD35381.1"/>
    </source>
</evidence>
<dbReference type="GO" id="GO:0005886">
    <property type="term" value="C:plasma membrane"/>
    <property type="evidence" value="ECO:0007669"/>
    <property type="project" value="UniProtKB-SubCell"/>
</dbReference>
<reference evidence="10 12" key="1">
    <citation type="submission" date="2015-11" db="EMBL/GenBank/DDBJ databases">
        <title>Genomic analysis of 38 Legionella species identifies large and diverse effector repertoires.</title>
        <authorList>
            <person name="Burstein D."/>
            <person name="Amaro F."/>
            <person name="Zusman T."/>
            <person name="Lifshitz Z."/>
            <person name="Cohen O."/>
            <person name="Gilbert J.A."/>
            <person name="Pupko T."/>
            <person name="Shuman H.A."/>
            <person name="Segal G."/>
        </authorList>
    </citation>
    <scope>NUCLEOTIDE SEQUENCE [LARGE SCALE GENOMIC DNA]</scope>
    <source>
        <strain evidence="10 12">ATCC 43877</strain>
    </source>
</reference>
<reference evidence="11 13" key="2">
    <citation type="submission" date="2018-06" db="EMBL/GenBank/DDBJ databases">
        <authorList>
            <consortium name="Pathogen Informatics"/>
            <person name="Doyle S."/>
        </authorList>
    </citation>
    <scope>NUCLEOTIDE SEQUENCE [LARGE SCALE GENOMIC DNA]</scope>
    <source>
        <strain evidence="11 13">NCTC12239</strain>
    </source>
</reference>
<dbReference type="AlphaFoldDB" id="A0A378JWV4"/>
<accession>A0A378JWV4</accession>
<evidence type="ECO:0000256" key="3">
    <source>
        <dbReference type="ARBA" id="ARBA00022676"/>
    </source>
</evidence>
<comment type="subcellular location">
    <subcellularLocation>
        <location evidence="1">Cell membrane</location>
        <topology evidence="1">Multi-pass membrane protein</topology>
    </subcellularLocation>
</comment>
<dbReference type="RefSeq" id="WP_028384264.1">
    <property type="nucleotide sequence ID" value="NZ_CAAAJG010000016.1"/>
</dbReference>
<evidence type="ECO:0000256" key="8">
    <source>
        <dbReference type="SAM" id="Phobius"/>
    </source>
</evidence>
<feature type="transmembrane region" description="Helical" evidence="8">
    <location>
        <begin position="215"/>
        <end position="233"/>
    </location>
</feature>
<keyword evidence="6 8" id="KW-1133">Transmembrane helix</keyword>
<evidence type="ECO:0000256" key="6">
    <source>
        <dbReference type="ARBA" id="ARBA00022989"/>
    </source>
</evidence>
<keyword evidence="12" id="KW-1185">Reference proteome</keyword>
<dbReference type="GO" id="GO:0006493">
    <property type="term" value="P:protein O-linked glycosylation"/>
    <property type="evidence" value="ECO:0007669"/>
    <property type="project" value="InterPro"/>
</dbReference>
<feature type="transmembrane region" description="Helical" evidence="8">
    <location>
        <begin position="315"/>
        <end position="337"/>
    </location>
</feature>
<feature type="domain" description="ArnT-like N-terminal" evidence="9">
    <location>
        <begin position="39"/>
        <end position="245"/>
    </location>
</feature>
<dbReference type="EC" id="2.4.2.43" evidence="11"/>
<dbReference type="Pfam" id="PF02366">
    <property type="entry name" value="PMT"/>
    <property type="match status" value="1"/>
</dbReference>
<feature type="transmembrane region" description="Helical" evidence="8">
    <location>
        <begin position="13"/>
        <end position="35"/>
    </location>
</feature>
<dbReference type="GO" id="GO:0010041">
    <property type="term" value="P:response to iron(III) ion"/>
    <property type="evidence" value="ECO:0007669"/>
    <property type="project" value="TreeGrafter"/>
</dbReference>
<dbReference type="PANTHER" id="PTHR33908">
    <property type="entry name" value="MANNOSYLTRANSFERASE YKCB-RELATED"/>
    <property type="match status" value="1"/>
</dbReference>
<dbReference type="InterPro" id="IPR050297">
    <property type="entry name" value="LipidA_mod_glycosyltrf_83"/>
</dbReference>
<gene>
    <name evidence="11" type="primary">arnT</name>
    <name evidence="10" type="ORF">Lmor_0828</name>
    <name evidence="11" type="ORF">NCTC12239_00786</name>
</gene>
<evidence type="ECO:0000259" key="9">
    <source>
        <dbReference type="Pfam" id="PF02366"/>
    </source>
</evidence>
<name>A0A378JWV4_9GAMM</name>
<sequence>MNIKSDDLHRQKFLTNAVFVLIVLLLCRIIASYFIPLNDSTEARYGEIARKMLETGDWVTLQHDYGVPFWAKPPLSVWLSAISMKLFGVNEFAVRLPGLLLSIGVLWLIWDLAKKHSGSVVATASVLVLSGTLYFFLDAGTVMTDPSLVFCTTLATVSFWHAVMYHNRIWSYVFFIALGLGLLAKGPIAIVLVGIPVFFWVLLRNEWVNLWRRLPWIKGTLLVLAIALPWYILAEIRTPGFLNYFIIGEHFNRFLTPGWTGDKYGMAHNEPKGMIWLYAVAGVFPWCIVGGKWLLQHGKILPSLCRDDDGWMSYLLLCMIGPLAFFTFASNIIYPYVFPSLPAFALFFTELWNRSNNSLEKSQWILQLSLICGLFFLVATAVFEVKPDLVAKTQKPIVTAWLKQHPAPGSNLVYWDFFTWFSAQFYSSGKVIATRDIDYLCRLFSNNLENYLVINALNVDQIPSELFSKFTPVATIHYKENKVFLMHSPVLSC</sequence>
<dbReference type="GO" id="GO:0000030">
    <property type="term" value="F:mannosyltransferase activity"/>
    <property type="evidence" value="ECO:0007669"/>
    <property type="project" value="InterPro"/>
</dbReference>
<evidence type="ECO:0000313" key="11">
    <source>
        <dbReference type="EMBL" id="STX61868.1"/>
    </source>
</evidence>
<dbReference type="Proteomes" id="UP000254040">
    <property type="component" value="Unassembled WGS sequence"/>
</dbReference>
<dbReference type="STRING" id="39962.Lmor_0828"/>
<keyword evidence="3 11" id="KW-0328">Glycosyltransferase</keyword>
<keyword evidence="2" id="KW-1003">Cell membrane</keyword>
<keyword evidence="4 11" id="KW-0808">Transferase</keyword>
<dbReference type="InterPro" id="IPR003342">
    <property type="entry name" value="ArnT-like_N"/>
</dbReference>
<organism evidence="11 13">
    <name type="scientific">Legionella moravica</name>
    <dbReference type="NCBI Taxonomy" id="39962"/>
    <lineage>
        <taxon>Bacteria</taxon>
        <taxon>Pseudomonadati</taxon>
        <taxon>Pseudomonadota</taxon>
        <taxon>Gammaproteobacteria</taxon>
        <taxon>Legionellales</taxon>
        <taxon>Legionellaceae</taxon>
        <taxon>Legionella</taxon>
    </lineage>
</organism>
<dbReference type="GO" id="GO:0103015">
    <property type="term" value="F:4-amino-4-deoxy-L-arabinose transferase activity"/>
    <property type="evidence" value="ECO:0007669"/>
    <property type="project" value="UniProtKB-EC"/>
</dbReference>
<feature type="transmembrane region" description="Helical" evidence="8">
    <location>
        <begin position="116"/>
        <end position="136"/>
    </location>
</feature>
<proteinExistence type="predicted"/>